<dbReference type="AlphaFoldDB" id="A0A915EF38"/>
<proteinExistence type="predicted"/>
<evidence type="ECO:0000256" key="1">
    <source>
        <dbReference type="SAM" id="Phobius"/>
    </source>
</evidence>
<keyword evidence="1" id="KW-1133">Transmembrane helix</keyword>
<dbReference type="WBParaSite" id="jg6009">
    <property type="protein sequence ID" value="jg6009"/>
    <property type="gene ID" value="jg6009"/>
</dbReference>
<evidence type="ECO:0000313" key="2">
    <source>
        <dbReference type="Proteomes" id="UP000887574"/>
    </source>
</evidence>
<keyword evidence="1" id="KW-0812">Transmembrane</keyword>
<organism evidence="2 3">
    <name type="scientific">Ditylenchus dipsaci</name>
    <dbReference type="NCBI Taxonomy" id="166011"/>
    <lineage>
        <taxon>Eukaryota</taxon>
        <taxon>Metazoa</taxon>
        <taxon>Ecdysozoa</taxon>
        <taxon>Nematoda</taxon>
        <taxon>Chromadorea</taxon>
        <taxon>Rhabditida</taxon>
        <taxon>Tylenchina</taxon>
        <taxon>Tylenchomorpha</taxon>
        <taxon>Sphaerularioidea</taxon>
        <taxon>Anguinidae</taxon>
        <taxon>Anguininae</taxon>
        <taxon>Ditylenchus</taxon>
    </lineage>
</organism>
<evidence type="ECO:0000313" key="3">
    <source>
        <dbReference type="WBParaSite" id="jg6009"/>
    </source>
</evidence>
<dbReference type="Proteomes" id="UP000887574">
    <property type="component" value="Unplaced"/>
</dbReference>
<name>A0A915EF38_9BILA</name>
<feature type="transmembrane region" description="Helical" evidence="1">
    <location>
        <begin position="12"/>
        <end position="33"/>
    </location>
</feature>
<protein>
    <submittedName>
        <fullName evidence="3">Uncharacterized protein</fullName>
    </submittedName>
</protein>
<reference evidence="3" key="1">
    <citation type="submission" date="2022-11" db="UniProtKB">
        <authorList>
            <consortium name="WormBaseParasite"/>
        </authorList>
    </citation>
    <scope>IDENTIFICATION</scope>
</reference>
<accession>A0A915EF38</accession>
<keyword evidence="2" id="KW-1185">Reference proteome</keyword>
<keyword evidence="1" id="KW-0472">Membrane</keyword>
<sequence length="136" mass="15851">MDDKKAIWKWTPMMMLLAINWDSIALIVIWMGMTWAMSRGILPIFCWGKTVLNGTLSQHSCDKICATKFCVSKLVFHLLPVTIKQLRRYSSNYLIGRCWNMCRQLATREETAFVLRKVKSGHDTNVAENDTHFFFQ</sequence>